<dbReference type="Gene3D" id="3.90.226.10">
    <property type="entry name" value="2-enoyl-CoA Hydratase, Chain A, domain 1"/>
    <property type="match status" value="1"/>
</dbReference>
<evidence type="ECO:0000256" key="2">
    <source>
        <dbReference type="ARBA" id="ARBA00005254"/>
    </source>
</evidence>
<dbReference type="CDD" id="cd06558">
    <property type="entry name" value="crotonase-like"/>
    <property type="match status" value="1"/>
</dbReference>
<dbReference type="InterPro" id="IPR001753">
    <property type="entry name" value="Enoyl-CoA_hydra/iso"/>
</dbReference>
<gene>
    <name evidence="8" type="ORF">HGA15_30915</name>
</gene>
<dbReference type="EMBL" id="JAAXOT010000023">
    <property type="protein sequence ID" value="NKY60474.1"/>
    <property type="molecule type" value="Genomic_DNA"/>
</dbReference>
<dbReference type="RefSeq" id="WP_062980029.1">
    <property type="nucleotide sequence ID" value="NZ_JAAXOT010000023.1"/>
</dbReference>
<dbReference type="Pfam" id="PF00378">
    <property type="entry name" value="ECH_1"/>
    <property type="match status" value="1"/>
</dbReference>
<dbReference type="Proteomes" id="UP000570678">
    <property type="component" value="Unassembled WGS sequence"/>
</dbReference>
<name>A0A846YSL3_9NOCA</name>
<comment type="catalytic activity">
    <reaction evidence="5">
        <text>a (3S)-3-hydroxyacyl-CoA = a (2E)-enoyl-CoA + H2O</text>
        <dbReference type="Rhea" id="RHEA:16105"/>
        <dbReference type="ChEBI" id="CHEBI:15377"/>
        <dbReference type="ChEBI" id="CHEBI:57318"/>
        <dbReference type="ChEBI" id="CHEBI:58856"/>
        <dbReference type="EC" id="4.2.1.17"/>
    </reaction>
</comment>
<dbReference type="GO" id="GO:0006635">
    <property type="term" value="P:fatty acid beta-oxidation"/>
    <property type="evidence" value="ECO:0007669"/>
    <property type="project" value="TreeGrafter"/>
</dbReference>
<comment type="similarity">
    <text evidence="2 7">Belongs to the enoyl-CoA hydratase/isomerase family.</text>
</comment>
<evidence type="ECO:0000256" key="3">
    <source>
        <dbReference type="ARBA" id="ARBA00022832"/>
    </source>
</evidence>
<comment type="function">
    <text evidence="1">Could possibly oxidize fatty acids using specific components.</text>
</comment>
<evidence type="ECO:0000256" key="1">
    <source>
        <dbReference type="ARBA" id="ARBA00002994"/>
    </source>
</evidence>
<dbReference type="InterPro" id="IPR018376">
    <property type="entry name" value="Enoyl-CoA_hyd/isom_CS"/>
</dbReference>
<sequence>MSEPAARVEWTMTGGIADVRLNRPEKLNALDDEMFTALLRTAAELRAAPDLRVVVLSGRGRGFCAGLDLNAFRALAEGRDFRPADSDVRAAELGGDPELTRGQRAVLGFPNLPVPVIAAVHGPALGGGLQLALAAHIRFVAPTAMLGLPEMGWGVVPDMAGTQLLPRLVGPDVAAEMILTARRVDGTEAARIGLATRVVDEPLAAAMELARTVAARNPDAVRALTTTLAAPSFAEGLAAERAALRTVTGAPNQREAAAAALEKRDPVFVTGAGNARS</sequence>
<dbReference type="PANTHER" id="PTHR11941">
    <property type="entry name" value="ENOYL-COA HYDRATASE-RELATED"/>
    <property type="match status" value="1"/>
</dbReference>
<dbReference type="Gene3D" id="1.10.12.10">
    <property type="entry name" value="Lyase 2-enoyl-coa Hydratase, Chain A, domain 2"/>
    <property type="match status" value="1"/>
</dbReference>
<evidence type="ECO:0000256" key="7">
    <source>
        <dbReference type="RuleBase" id="RU003707"/>
    </source>
</evidence>
<dbReference type="SUPFAM" id="SSF52096">
    <property type="entry name" value="ClpP/crotonase"/>
    <property type="match status" value="1"/>
</dbReference>
<keyword evidence="4 8" id="KW-0456">Lyase</keyword>
<dbReference type="GO" id="GO:0004300">
    <property type="term" value="F:enoyl-CoA hydratase activity"/>
    <property type="evidence" value="ECO:0007669"/>
    <property type="project" value="UniProtKB-EC"/>
</dbReference>
<comment type="catalytic activity">
    <reaction evidence="6">
        <text>a 4-saturated-(3S)-3-hydroxyacyl-CoA = a (3E)-enoyl-CoA + H2O</text>
        <dbReference type="Rhea" id="RHEA:20724"/>
        <dbReference type="ChEBI" id="CHEBI:15377"/>
        <dbReference type="ChEBI" id="CHEBI:58521"/>
        <dbReference type="ChEBI" id="CHEBI:137480"/>
        <dbReference type="EC" id="4.2.1.17"/>
    </reaction>
</comment>
<protein>
    <submittedName>
        <fullName evidence="8">Enoyl-CoA hydratase</fullName>
        <ecNumber evidence="8">4.2.1.17</ecNumber>
    </submittedName>
</protein>
<comment type="caution">
    <text evidence="8">The sequence shown here is derived from an EMBL/GenBank/DDBJ whole genome shotgun (WGS) entry which is preliminary data.</text>
</comment>
<evidence type="ECO:0000256" key="6">
    <source>
        <dbReference type="ARBA" id="ARBA00023717"/>
    </source>
</evidence>
<evidence type="ECO:0000313" key="9">
    <source>
        <dbReference type="Proteomes" id="UP000570678"/>
    </source>
</evidence>
<dbReference type="PANTHER" id="PTHR11941:SF54">
    <property type="entry name" value="ENOYL-COA HYDRATASE, MITOCHONDRIAL"/>
    <property type="match status" value="1"/>
</dbReference>
<dbReference type="EC" id="4.2.1.17" evidence="8"/>
<evidence type="ECO:0000256" key="4">
    <source>
        <dbReference type="ARBA" id="ARBA00023239"/>
    </source>
</evidence>
<evidence type="ECO:0000313" key="8">
    <source>
        <dbReference type="EMBL" id="NKY60474.1"/>
    </source>
</evidence>
<accession>A0A846YSL3</accession>
<organism evidence="8 9">
    <name type="scientific">Nocardia flavorosea</name>
    <dbReference type="NCBI Taxonomy" id="53429"/>
    <lineage>
        <taxon>Bacteria</taxon>
        <taxon>Bacillati</taxon>
        <taxon>Actinomycetota</taxon>
        <taxon>Actinomycetes</taxon>
        <taxon>Mycobacteriales</taxon>
        <taxon>Nocardiaceae</taxon>
        <taxon>Nocardia</taxon>
    </lineage>
</organism>
<reference evidence="8 9" key="1">
    <citation type="submission" date="2020-04" db="EMBL/GenBank/DDBJ databases">
        <title>MicrobeNet Type strains.</title>
        <authorList>
            <person name="Nicholson A.C."/>
        </authorList>
    </citation>
    <scope>NUCLEOTIDE SEQUENCE [LARGE SCALE GENOMIC DNA]</scope>
    <source>
        <strain evidence="8 9">JCM 3332</strain>
    </source>
</reference>
<keyword evidence="3" id="KW-0276">Fatty acid metabolism</keyword>
<dbReference type="AlphaFoldDB" id="A0A846YSL3"/>
<dbReference type="PROSITE" id="PS00166">
    <property type="entry name" value="ENOYL_COA_HYDRATASE"/>
    <property type="match status" value="1"/>
</dbReference>
<dbReference type="InterPro" id="IPR029045">
    <property type="entry name" value="ClpP/crotonase-like_dom_sf"/>
</dbReference>
<dbReference type="InterPro" id="IPR014748">
    <property type="entry name" value="Enoyl-CoA_hydra_C"/>
</dbReference>
<keyword evidence="3" id="KW-0443">Lipid metabolism</keyword>
<keyword evidence="9" id="KW-1185">Reference proteome</keyword>
<proteinExistence type="inferred from homology"/>
<evidence type="ECO:0000256" key="5">
    <source>
        <dbReference type="ARBA" id="ARBA00023709"/>
    </source>
</evidence>